<dbReference type="RefSeq" id="WP_168888585.1">
    <property type="nucleotide sequence ID" value="NZ_JABAHY010000022.1"/>
</dbReference>
<keyword evidence="4" id="KW-1185">Reference proteome</keyword>
<dbReference type="EMBL" id="JABAHY010000022">
    <property type="protein sequence ID" value="NLS11100.1"/>
    <property type="molecule type" value="Genomic_DNA"/>
</dbReference>
<evidence type="ECO:0000313" key="3">
    <source>
        <dbReference type="EMBL" id="NLS11100.1"/>
    </source>
</evidence>
<feature type="chain" id="PRO_5031196406" evidence="2">
    <location>
        <begin position="25"/>
        <end position="293"/>
    </location>
</feature>
<gene>
    <name evidence="3" type="ORF">HGQ17_14060</name>
</gene>
<sequence>MTSPLRPQTILAATSAFALTLALAACEEPPPEENDPLGGGSLEDSVSAAEATAPDPEGNQMAHEEMREILEDQLPEATVTDTDDWWANLRDINRELQKLEVDPIDCKPFVTASALPVPSGALAALADTGDRQAAIYSFEDWEAAQMHFQQEAQGLDRCSEHTVLRDVGEGEFTAETELNEVEVLSGAADAVAVHRSVTADGDTQHDLAVVLRESAVVVGVVQPLEDPLGEESAEEMATELEAEAALILSEAVGEEIIAPEPEPEDDEEEEDAEGAEDNDDADTEDAGDEETED</sequence>
<evidence type="ECO:0000256" key="2">
    <source>
        <dbReference type="SAM" id="SignalP"/>
    </source>
</evidence>
<dbReference type="AlphaFoldDB" id="A0A7X8TM43"/>
<reference evidence="3 4" key="1">
    <citation type="submission" date="2020-04" db="EMBL/GenBank/DDBJ databases">
        <title>Nesterenkonia sp. nov., isolated from marine sediment.</title>
        <authorList>
            <person name="Zhang G."/>
        </authorList>
    </citation>
    <scope>NUCLEOTIDE SEQUENCE [LARGE SCALE GENOMIC DNA]</scope>
    <source>
        <strain evidence="3 4">MY13</strain>
    </source>
</reference>
<feature type="compositionally biased region" description="Low complexity" evidence="1">
    <location>
        <begin position="250"/>
        <end position="259"/>
    </location>
</feature>
<organism evidence="3 4">
    <name type="scientific">Nesterenkonia sedimenti</name>
    <dbReference type="NCBI Taxonomy" id="1463632"/>
    <lineage>
        <taxon>Bacteria</taxon>
        <taxon>Bacillati</taxon>
        <taxon>Actinomycetota</taxon>
        <taxon>Actinomycetes</taxon>
        <taxon>Micrococcales</taxon>
        <taxon>Micrococcaceae</taxon>
        <taxon>Nesterenkonia</taxon>
    </lineage>
</organism>
<protein>
    <submittedName>
        <fullName evidence="3">Sensor domain-containing protein</fullName>
    </submittedName>
</protein>
<feature type="region of interest" description="Disordered" evidence="1">
    <location>
        <begin position="250"/>
        <end position="293"/>
    </location>
</feature>
<accession>A0A7X8TM43</accession>
<evidence type="ECO:0000313" key="4">
    <source>
        <dbReference type="Proteomes" id="UP000523139"/>
    </source>
</evidence>
<keyword evidence="2" id="KW-0732">Signal</keyword>
<dbReference type="PROSITE" id="PS51257">
    <property type="entry name" value="PROKAR_LIPOPROTEIN"/>
    <property type="match status" value="1"/>
</dbReference>
<evidence type="ECO:0000256" key="1">
    <source>
        <dbReference type="SAM" id="MobiDB-lite"/>
    </source>
</evidence>
<comment type="caution">
    <text evidence="3">The sequence shown here is derived from an EMBL/GenBank/DDBJ whole genome shotgun (WGS) entry which is preliminary data.</text>
</comment>
<dbReference type="Proteomes" id="UP000523139">
    <property type="component" value="Unassembled WGS sequence"/>
</dbReference>
<proteinExistence type="predicted"/>
<feature type="region of interest" description="Disordered" evidence="1">
    <location>
        <begin position="26"/>
        <end position="63"/>
    </location>
</feature>
<feature type="compositionally biased region" description="Acidic residues" evidence="1">
    <location>
        <begin position="261"/>
        <end position="293"/>
    </location>
</feature>
<name>A0A7X8TM43_9MICC</name>
<feature type="signal peptide" evidence="2">
    <location>
        <begin position="1"/>
        <end position="24"/>
    </location>
</feature>